<evidence type="ECO:0000313" key="2">
    <source>
        <dbReference type="Proteomes" id="UP000016933"/>
    </source>
</evidence>
<gene>
    <name evidence="1" type="ORF">DOTSEDRAFT_69515</name>
</gene>
<dbReference type="HOGENOM" id="CLU_2306016_0_0_1"/>
<protein>
    <submittedName>
        <fullName evidence="1">Uncharacterized protein</fullName>
    </submittedName>
</protein>
<dbReference type="AlphaFoldDB" id="N1PYX2"/>
<dbReference type="Proteomes" id="UP000016933">
    <property type="component" value="Unassembled WGS sequence"/>
</dbReference>
<dbReference type="OrthoDB" id="10027013at2759"/>
<keyword evidence="2" id="KW-1185">Reference proteome</keyword>
<accession>N1PYX2</accession>
<organism evidence="1 2">
    <name type="scientific">Dothistroma septosporum (strain NZE10 / CBS 128990)</name>
    <name type="common">Red band needle blight fungus</name>
    <name type="synonym">Mycosphaerella pini</name>
    <dbReference type="NCBI Taxonomy" id="675120"/>
    <lineage>
        <taxon>Eukaryota</taxon>
        <taxon>Fungi</taxon>
        <taxon>Dikarya</taxon>
        <taxon>Ascomycota</taxon>
        <taxon>Pezizomycotina</taxon>
        <taxon>Dothideomycetes</taxon>
        <taxon>Dothideomycetidae</taxon>
        <taxon>Mycosphaerellales</taxon>
        <taxon>Mycosphaerellaceae</taxon>
        <taxon>Dothistroma</taxon>
    </lineage>
</organism>
<reference evidence="1 2" key="2">
    <citation type="journal article" date="2012" name="PLoS Pathog.">
        <title>Diverse lifestyles and strategies of plant pathogenesis encoded in the genomes of eighteen Dothideomycetes fungi.</title>
        <authorList>
            <person name="Ohm R.A."/>
            <person name="Feau N."/>
            <person name="Henrissat B."/>
            <person name="Schoch C.L."/>
            <person name="Horwitz B.A."/>
            <person name="Barry K.W."/>
            <person name="Condon B.J."/>
            <person name="Copeland A.C."/>
            <person name="Dhillon B."/>
            <person name="Glaser F."/>
            <person name="Hesse C.N."/>
            <person name="Kosti I."/>
            <person name="LaButti K."/>
            <person name="Lindquist E.A."/>
            <person name="Lucas S."/>
            <person name="Salamov A.A."/>
            <person name="Bradshaw R.E."/>
            <person name="Ciuffetti L."/>
            <person name="Hamelin R.C."/>
            <person name="Kema G.H.J."/>
            <person name="Lawrence C."/>
            <person name="Scott J.A."/>
            <person name="Spatafora J.W."/>
            <person name="Turgeon B.G."/>
            <person name="de Wit P.J.G.M."/>
            <person name="Zhong S."/>
            <person name="Goodwin S.B."/>
            <person name="Grigoriev I.V."/>
        </authorList>
    </citation>
    <scope>NUCLEOTIDE SEQUENCE [LARGE SCALE GENOMIC DNA]</scope>
    <source>
        <strain evidence="2">NZE10 / CBS 128990</strain>
    </source>
</reference>
<sequence>MQWTDRSVPAIAQQLKPGGTFAALDYSPLPTISSSERAQRAWMSINYRCGELWHANGEYVARAYAGRGSVREPRRLELMLSRWNDIVRHWRTRLSSSGKT</sequence>
<proteinExistence type="predicted"/>
<dbReference type="EMBL" id="KB446536">
    <property type="protein sequence ID" value="EME47595.1"/>
    <property type="molecule type" value="Genomic_DNA"/>
</dbReference>
<evidence type="ECO:0000313" key="1">
    <source>
        <dbReference type="EMBL" id="EME47595.1"/>
    </source>
</evidence>
<name>N1PYX2_DOTSN</name>
<reference evidence="2" key="1">
    <citation type="journal article" date="2012" name="PLoS Genet.">
        <title>The genomes of the fungal plant pathogens Cladosporium fulvum and Dothistroma septosporum reveal adaptation to different hosts and lifestyles but also signatures of common ancestry.</title>
        <authorList>
            <person name="de Wit P.J.G.M."/>
            <person name="van der Burgt A."/>
            <person name="Oekmen B."/>
            <person name="Stergiopoulos I."/>
            <person name="Abd-Elsalam K.A."/>
            <person name="Aerts A.L."/>
            <person name="Bahkali A.H."/>
            <person name="Beenen H.G."/>
            <person name="Chettri P."/>
            <person name="Cox M.P."/>
            <person name="Datema E."/>
            <person name="de Vries R.P."/>
            <person name="Dhillon B."/>
            <person name="Ganley A.R."/>
            <person name="Griffiths S.A."/>
            <person name="Guo Y."/>
            <person name="Hamelin R.C."/>
            <person name="Henrissat B."/>
            <person name="Kabir M.S."/>
            <person name="Jashni M.K."/>
            <person name="Kema G."/>
            <person name="Klaubauf S."/>
            <person name="Lapidus A."/>
            <person name="Levasseur A."/>
            <person name="Lindquist E."/>
            <person name="Mehrabi R."/>
            <person name="Ohm R.A."/>
            <person name="Owen T.J."/>
            <person name="Salamov A."/>
            <person name="Schwelm A."/>
            <person name="Schijlen E."/>
            <person name="Sun H."/>
            <person name="van den Burg H.A."/>
            <person name="van Ham R.C.H.J."/>
            <person name="Zhang S."/>
            <person name="Goodwin S.B."/>
            <person name="Grigoriev I.V."/>
            <person name="Collemare J."/>
            <person name="Bradshaw R.E."/>
        </authorList>
    </citation>
    <scope>NUCLEOTIDE SEQUENCE [LARGE SCALE GENOMIC DNA]</scope>
    <source>
        <strain evidence="2">NZE10 / CBS 128990</strain>
    </source>
</reference>